<comment type="caution">
    <text evidence="2">The sequence shown here is derived from an EMBL/GenBank/DDBJ whole genome shotgun (WGS) entry which is preliminary data.</text>
</comment>
<organism evidence="2 3">
    <name type="scientific">Paenibacillus cineris</name>
    <dbReference type="NCBI Taxonomy" id="237530"/>
    <lineage>
        <taxon>Bacteria</taxon>
        <taxon>Bacillati</taxon>
        <taxon>Bacillota</taxon>
        <taxon>Bacilli</taxon>
        <taxon>Bacillales</taxon>
        <taxon>Paenibacillaceae</taxon>
        <taxon>Paenibacillus</taxon>
    </lineage>
</organism>
<evidence type="ECO:0000313" key="3">
    <source>
        <dbReference type="Proteomes" id="UP000676601"/>
    </source>
</evidence>
<dbReference type="Pfam" id="PF13439">
    <property type="entry name" value="Glyco_transf_4"/>
    <property type="match status" value="1"/>
</dbReference>
<evidence type="ECO:0000313" key="2">
    <source>
        <dbReference type="EMBL" id="GIO53024.1"/>
    </source>
</evidence>
<dbReference type="CDD" id="cd03801">
    <property type="entry name" value="GT4_PimA-like"/>
    <property type="match status" value="1"/>
</dbReference>
<accession>A0ABQ4L8W7</accession>
<dbReference type="SUPFAM" id="SSF53756">
    <property type="entry name" value="UDP-Glycosyltransferase/glycogen phosphorylase"/>
    <property type="match status" value="1"/>
</dbReference>
<dbReference type="InterPro" id="IPR028098">
    <property type="entry name" value="Glyco_trans_4-like_N"/>
</dbReference>
<dbReference type="Gene3D" id="3.40.50.2000">
    <property type="entry name" value="Glycogen Phosphorylase B"/>
    <property type="match status" value="2"/>
</dbReference>
<reference evidence="2 3" key="1">
    <citation type="submission" date="2021-03" db="EMBL/GenBank/DDBJ databases">
        <title>Antimicrobial resistance genes in bacteria isolated from Japanese honey, and their potential for conferring macrolide and lincosamide resistance in the American foulbrood pathogen Paenibacillus larvae.</title>
        <authorList>
            <person name="Okamoto M."/>
            <person name="Kumagai M."/>
            <person name="Kanamori H."/>
            <person name="Takamatsu D."/>
        </authorList>
    </citation>
    <scope>NUCLEOTIDE SEQUENCE [LARGE SCALE GENOMIC DNA]</scope>
    <source>
        <strain evidence="2 3">J21TS7</strain>
    </source>
</reference>
<sequence>MKIVIVGPLPPPIGGISVHIRRLSRLLQRQGMECIVYNESGHRGDSLNVVPMLSYRRFLLQIPFIQGDLIHFHTIDKRLRLLLGVYRLLGKKIMLTVHGESLAQQLKESSPLMRRMLLRSLKSLNGIVCVNPATTQMLLDQGFHSDRVKTIPAYIHPEDCEEDARAIPAEVHAFLDGRGFVISANGFIRQLPEGDAYGVNLLIEVMRELKSRGLAVRCLFAVLGSAGQSAEERLYYEQLRNRVRGYGLDDSFSWYEAEQTELYPILKKSHLFIRPTITDGYGVSIAEALRFQIPAVASNVCRRPEGTVLFNSGNVGELTDKVLDIMNRYRSYKEETAKLKPVDYGPDLIEWYRRIVKDIPEESQVIPHVNG</sequence>
<gene>
    <name evidence="2" type="ORF">J21TS7_13420</name>
</gene>
<keyword evidence="3" id="KW-1185">Reference proteome</keyword>
<dbReference type="EMBL" id="BORU01000001">
    <property type="protein sequence ID" value="GIO53024.1"/>
    <property type="molecule type" value="Genomic_DNA"/>
</dbReference>
<proteinExistence type="predicted"/>
<name>A0ABQ4L8W7_9BACL</name>
<feature type="domain" description="Glycosyltransferase subfamily 4-like N-terminal" evidence="1">
    <location>
        <begin position="13"/>
        <end position="156"/>
    </location>
</feature>
<dbReference type="PANTHER" id="PTHR12526">
    <property type="entry name" value="GLYCOSYLTRANSFERASE"/>
    <property type="match status" value="1"/>
</dbReference>
<dbReference type="Pfam" id="PF13692">
    <property type="entry name" value="Glyco_trans_1_4"/>
    <property type="match status" value="1"/>
</dbReference>
<protein>
    <recommendedName>
        <fullName evidence="1">Glycosyltransferase subfamily 4-like N-terminal domain-containing protein</fullName>
    </recommendedName>
</protein>
<dbReference type="Proteomes" id="UP000676601">
    <property type="component" value="Unassembled WGS sequence"/>
</dbReference>
<dbReference type="RefSeq" id="WP_212983150.1">
    <property type="nucleotide sequence ID" value="NZ_BORU01000001.1"/>
</dbReference>
<dbReference type="PANTHER" id="PTHR12526:SF630">
    <property type="entry name" value="GLYCOSYLTRANSFERASE"/>
    <property type="match status" value="1"/>
</dbReference>
<evidence type="ECO:0000259" key="1">
    <source>
        <dbReference type="Pfam" id="PF13439"/>
    </source>
</evidence>